<dbReference type="RefSeq" id="WP_274153537.1">
    <property type="nucleotide sequence ID" value="NZ_CP117812.1"/>
</dbReference>
<dbReference type="SUPFAM" id="SSF54427">
    <property type="entry name" value="NTF2-like"/>
    <property type="match status" value="1"/>
</dbReference>
<keyword evidence="3" id="KW-1185">Reference proteome</keyword>
<name>A0ABY7W0V9_9BACT</name>
<accession>A0ABY7W0V9</accession>
<evidence type="ECO:0000259" key="1">
    <source>
        <dbReference type="Pfam" id="PF17775"/>
    </source>
</evidence>
<gene>
    <name evidence="2" type="ORF">PQO03_12545</name>
</gene>
<dbReference type="SUPFAM" id="SSF103642">
    <property type="entry name" value="Sec-C motif"/>
    <property type="match status" value="1"/>
</dbReference>
<organism evidence="2 3">
    <name type="scientific">Lentisphaera profundi</name>
    <dbReference type="NCBI Taxonomy" id="1658616"/>
    <lineage>
        <taxon>Bacteria</taxon>
        <taxon>Pseudomonadati</taxon>
        <taxon>Lentisphaerota</taxon>
        <taxon>Lentisphaeria</taxon>
        <taxon>Lentisphaerales</taxon>
        <taxon>Lentisphaeraceae</taxon>
        <taxon>Lentisphaera</taxon>
    </lineage>
</organism>
<evidence type="ECO:0000313" key="2">
    <source>
        <dbReference type="EMBL" id="WDE98666.1"/>
    </source>
</evidence>
<sequence>MLKIKRERIMCPCGSGKKYPQCCALYHGGSFPETAEQLMRSRYCAFVKHDVEYLLRTQHKDLASANDRQEILDTFQDCQWLELKVLDSKKGAKGDIEGSVEFLATYANEGQVFEHRENSRFKKVGPQWFYHSIV</sequence>
<evidence type="ECO:0000313" key="3">
    <source>
        <dbReference type="Proteomes" id="UP001214250"/>
    </source>
</evidence>
<proteinExistence type="predicted"/>
<dbReference type="Gene3D" id="3.10.450.50">
    <property type="match status" value="1"/>
</dbReference>
<dbReference type="InterPro" id="IPR004027">
    <property type="entry name" value="SEC_C_motif"/>
</dbReference>
<dbReference type="Pfam" id="PF02810">
    <property type="entry name" value="SEC-C"/>
    <property type="match status" value="1"/>
</dbReference>
<dbReference type="InterPro" id="IPR048469">
    <property type="entry name" value="YchJ-like_M"/>
</dbReference>
<protein>
    <submittedName>
        <fullName evidence="2">YchJ family metal-binding protein</fullName>
    </submittedName>
</protein>
<dbReference type="Pfam" id="PF17775">
    <property type="entry name" value="YchJ_M-like"/>
    <property type="match status" value="1"/>
</dbReference>
<reference evidence="2 3" key="1">
    <citation type="submission" date="2023-02" db="EMBL/GenBank/DDBJ databases">
        <title>Genome sequence of Lentisphaera profundi SAORIC-696.</title>
        <authorList>
            <person name="Kim e."/>
            <person name="Cho J.-C."/>
            <person name="Choi A."/>
            <person name="Kang I."/>
        </authorList>
    </citation>
    <scope>NUCLEOTIDE SEQUENCE [LARGE SCALE GENOMIC DNA]</scope>
    <source>
        <strain evidence="2 3">SAORIC-696</strain>
    </source>
</reference>
<dbReference type="Proteomes" id="UP001214250">
    <property type="component" value="Chromosome 2"/>
</dbReference>
<feature type="domain" description="YchJ-like middle NTF2-like" evidence="1">
    <location>
        <begin position="34"/>
        <end position="131"/>
    </location>
</feature>
<dbReference type="InterPro" id="IPR032710">
    <property type="entry name" value="NTF2-like_dom_sf"/>
</dbReference>
<dbReference type="EMBL" id="CP117812">
    <property type="protein sequence ID" value="WDE98666.1"/>
    <property type="molecule type" value="Genomic_DNA"/>
</dbReference>